<dbReference type="GO" id="GO:0051033">
    <property type="term" value="F:RNA transmembrane transporter activity"/>
    <property type="evidence" value="ECO:0007669"/>
    <property type="project" value="TreeGrafter"/>
</dbReference>
<reference evidence="9 10" key="2">
    <citation type="submission" date="2018-10" db="EMBL/GenBank/DDBJ databases">
        <authorList>
            <consortium name="Pathogen Informatics"/>
        </authorList>
    </citation>
    <scope>NUCLEOTIDE SEQUENCE [LARGE SCALE GENOMIC DNA]</scope>
</reference>
<dbReference type="Proteomes" id="UP000274131">
    <property type="component" value="Unassembled WGS sequence"/>
</dbReference>
<dbReference type="GO" id="GO:0003725">
    <property type="term" value="F:double-stranded RNA binding"/>
    <property type="evidence" value="ECO:0007669"/>
    <property type="project" value="TreeGrafter"/>
</dbReference>
<feature type="transmembrane region" description="Helical" evidence="8">
    <location>
        <begin position="632"/>
        <end position="650"/>
    </location>
</feature>
<keyword evidence="7" id="KW-0325">Glycoprotein</keyword>
<dbReference type="AlphaFoldDB" id="A0A0N4V8H0"/>
<name>A0A0N4V8H0_ENTVE</name>
<keyword evidence="3 8" id="KW-0812">Transmembrane</keyword>
<proteinExistence type="inferred from homology"/>
<comment type="subcellular location">
    <subcellularLocation>
        <location evidence="1">Membrane</location>
        <topology evidence="1">Multi-pass membrane protein</topology>
    </subcellularLocation>
</comment>
<evidence type="ECO:0000256" key="5">
    <source>
        <dbReference type="ARBA" id="ARBA00022989"/>
    </source>
</evidence>
<dbReference type="GO" id="GO:0005886">
    <property type="term" value="C:plasma membrane"/>
    <property type="evidence" value="ECO:0007669"/>
    <property type="project" value="TreeGrafter"/>
</dbReference>
<feature type="transmembrane region" description="Helical" evidence="8">
    <location>
        <begin position="605"/>
        <end position="626"/>
    </location>
</feature>
<evidence type="ECO:0000256" key="1">
    <source>
        <dbReference type="ARBA" id="ARBA00004141"/>
    </source>
</evidence>
<evidence type="ECO:0000313" key="11">
    <source>
        <dbReference type="WBParaSite" id="EVEC_0000667301-mRNA-1"/>
    </source>
</evidence>
<dbReference type="WBParaSite" id="EVEC_0000667301-mRNA-1">
    <property type="protein sequence ID" value="EVEC_0000667301-mRNA-1"/>
    <property type="gene ID" value="EVEC_0000667301"/>
</dbReference>
<dbReference type="PANTHER" id="PTHR12185">
    <property type="entry name" value="SID1 TRANSMEMBRANE FAMILY MEMEBER"/>
    <property type="match status" value="1"/>
</dbReference>
<keyword evidence="10" id="KW-1185">Reference proteome</keyword>
<evidence type="ECO:0000313" key="10">
    <source>
        <dbReference type="Proteomes" id="UP000274131"/>
    </source>
</evidence>
<feature type="transmembrane region" description="Helical" evidence="8">
    <location>
        <begin position="676"/>
        <end position="695"/>
    </location>
</feature>
<evidence type="ECO:0000256" key="4">
    <source>
        <dbReference type="ARBA" id="ARBA00022729"/>
    </source>
</evidence>
<dbReference type="OrthoDB" id="416618at2759"/>
<keyword evidence="5 8" id="KW-1133">Transmembrane helix</keyword>
<dbReference type="STRING" id="51028.A0A0N4V8H0"/>
<evidence type="ECO:0000256" key="8">
    <source>
        <dbReference type="SAM" id="Phobius"/>
    </source>
</evidence>
<dbReference type="EMBL" id="UXUI01008424">
    <property type="protein sequence ID" value="VDD91470.1"/>
    <property type="molecule type" value="Genomic_DNA"/>
</dbReference>
<dbReference type="Pfam" id="PF13965">
    <property type="entry name" value="SID-1_RNA_chan"/>
    <property type="match status" value="2"/>
</dbReference>
<evidence type="ECO:0000256" key="2">
    <source>
        <dbReference type="ARBA" id="ARBA00006618"/>
    </source>
</evidence>
<comment type="similarity">
    <text evidence="2">Belongs to the SID1 family.</text>
</comment>
<feature type="transmembrane region" description="Helical" evidence="8">
    <location>
        <begin position="413"/>
        <end position="431"/>
    </location>
</feature>
<organism evidence="11">
    <name type="scientific">Enterobius vermicularis</name>
    <name type="common">Human pinworm</name>
    <dbReference type="NCBI Taxonomy" id="51028"/>
    <lineage>
        <taxon>Eukaryota</taxon>
        <taxon>Metazoa</taxon>
        <taxon>Ecdysozoa</taxon>
        <taxon>Nematoda</taxon>
        <taxon>Chromadorea</taxon>
        <taxon>Rhabditida</taxon>
        <taxon>Spirurina</taxon>
        <taxon>Oxyuridomorpha</taxon>
        <taxon>Oxyuroidea</taxon>
        <taxon>Oxyuridae</taxon>
        <taxon>Enterobius</taxon>
    </lineage>
</organism>
<evidence type="ECO:0000256" key="6">
    <source>
        <dbReference type="ARBA" id="ARBA00023136"/>
    </source>
</evidence>
<protein>
    <submittedName>
        <fullName evidence="11">SID1 transmembrane family member 1</fullName>
    </submittedName>
</protein>
<gene>
    <name evidence="9" type="ORF">EVEC_LOCUS6221</name>
</gene>
<evidence type="ECO:0000256" key="7">
    <source>
        <dbReference type="ARBA" id="ARBA00023180"/>
    </source>
</evidence>
<evidence type="ECO:0000313" key="9">
    <source>
        <dbReference type="EMBL" id="VDD91470.1"/>
    </source>
</evidence>
<evidence type="ECO:0000256" key="3">
    <source>
        <dbReference type="ARBA" id="ARBA00022692"/>
    </source>
</evidence>
<accession>A0A0N4V8H0</accession>
<dbReference type="PANTHER" id="PTHR12185:SF14">
    <property type="entry name" value="CHOLESTEROL UPTAKE PROTEIN 1"/>
    <property type="match status" value="1"/>
</dbReference>
<dbReference type="GO" id="GO:0005764">
    <property type="term" value="C:lysosome"/>
    <property type="evidence" value="ECO:0007669"/>
    <property type="project" value="TreeGrafter"/>
</dbReference>
<feature type="transmembrane region" description="Helical" evidence="8">
    <location>
        <begin position="478"/>
        <end position="498"/>
    </location>
</feature>
<keyword evidence="4" id="KW-0732">Signal</keyword>
<keyword evidence="6 8" id="KW-0472">Membrane</keyword>
<sequence>MLGSVTEPLKGDLIISLKSSADLNLNYTLSVKLFDRGQHYIRIPSKTKSGGVVSEYTRVQKCSAVNGIAYRVSVDSKQVSRLAATIVSDDEICAVLAIQKMTSSLVQSPAEAVRSSFHRSFTKKLDFSIPSHYFAQNFSIVFFAFQEDTRCGGASKPRLGFSILELELIDAVLQTTKAVGKNLLVVENGLPFSIVGINVEKKRFSMLLFIPPDDSATFPTIIVFVTFFIVGITSTVLPNKIFGIKFYESGQRGNDLMSVRFEDGEVQQRESFDLISIDGPSPGFELNNAGVGCLSFIFMKTLSVNVHPHTETQPCSFGDHLEEIPLQSDLPTSSNSHVSPLVALNDDTSFGNGTVNGGQRSTEVDELAHHYPVLSSNRRAFGPFPRKIGLLSFGEESCFQNFECTRRIGLIEAYNHLISNFGYFILGFCYIRFVRHRQLKRMFAAGEDSYRFFYGIGFCLIAESVGSSFYHLCPNATTLYLDTPFIELLCVLILVHLYRSRRKSVSNISFISVVSLVMIYHCVVDVSSFSCTHLGANYGRKALLEQIFVSSFKVDGRRQAWEGCWVVFVPFYSCSSSRVLDSIQGKVFIYDLVRLNRKREEGEKLLLLFCIIAANVVFCLLDVGSHLATLQIAPYLVAMNMFICFIYYLFNKKTAAESRALNTPCVFLDFYDWHDLWHFASAFAAFFLILSVTTVDDDLIEEYHVEEPSDENN</sequence>
<feature type="transmembrane region" description="Helical" evidence="8">
    <location>
        <begin position="452"/>
        <end position="472"/>
    </location>
</feature>
<dbReference type="InterPro" id="IPR025958">
    <property type="entry name" value="SID1_TM_fam"/>
</dbReference>
<reference evidence="11" key="1">
    <citation type="submission" date="2017-02" db="UniProtKB">
        <authorList>
            <consortium name="WormBaseParasite"/>
        </authorList>
    </citation>
    <scope>IDENTIFICATION</scope>
</reference>